<feature type="region of interest" description="Disordered" evidence="4">
    <location>
        <begin position="196"/>
        <end position="310"/>
    </location>
</feature>
<protein>
    <submittedName>
        <fullName evidence="6">Ubiquitin-like domain-containing protein</fullName>
    </submittedName>
</protein>
<feature type="compositionally biased region" description="Polar residues" evidence="4">
    <location>
        <begin position="1"/>
        <end position="19"/>
    </location>
</feature>
<dbReference type="Gene3D" id="1.10.530.10">
    <property type="match status" value="1"/>
</dbReference>
<dbReference type="InterPro" id="IPR023346">
    <property type="entry name" value="Lysozyme-like_dom_sf"/>
</dbReference>
<dbReference type="PANTHER" id="PTHR39160:SF4">
    <property type="entry name" value="RESUSCITATION-PROMOTING FACTOR RPFB"/>
    <property type="match status" value="1"/>
</dbReference>
<dbReference type="Proteomes" id="UP001431429">
    <property type="component" value="Unassembled WGS sequence"/>
</dbReference>
<evidence type="ECO:0000256" key="2">
    <source>
        <dbReference type="ARBA" id="ARBA00022729"/>
    </source>
</evidence>
<keyword evidence="3" id="KW-0378">Hydrolase</keyword>
<sequence length="826" mass="85665">MSDVSSAQGRHHTTSGTSDTGVRGPGPRTGLPPGPEPGHAAHHGSGVPAADDTSEHGYAPPPAASPSAPGSQHPGYEGSFTPGDQLGYGPGFVPGFGAEYDPEFVPEAGAWAGSGWDGAGWSSGMPGAASAGPYLGHSEREPGPGPIGPDGLGPASGAAGTGGAADATEMFAFGSYDPLDGVLGLRPVSGHGFAPGFATDYGPEPGAGGEPGRQGHDWAGGFLPYGEPGADPGWGAAPGSATGLGGEDGPGRQYGPGPGFPPEFGSGSGFPSGFDPGSDGSEPGRQLHGFDRGPGLAGSFDAGPGAQHPPFHPYLGFDPHIVYEPALGFDPPHVDSGPGQDPRFAPGPTLAFRPPAGQHDQPAAGYAAEPNAWLDPAATSPRLSGYDPALDVDLGPDACGSAAVPPDRQRNPGAHHRRPTAARQPQAPPPARPTVTFDAHDAHHPDRDEPPKSTHRRRTPERPDSLRRLVPQALVVAFLAGGTSAFVASDKAVRLTVDGVPRTMHTFADDVEELLHDEGVSVGRHDIVAPAPGQDLTSGDEVVVRFGRPVALTLDGERRQVWTTARTVDGALRQLGVRADGAYLSASRSLAISRRGLVLDVRTERAVTFMADGRARTIRTNAATVAAALTEAGITLGSLDTTSVAPESFPRDGQTVTVMRISGSREVREESIPYDTVRTDDPELFKGTEIVTQQGRPGARRVTYELRTVNGVQQKPKKIADEVVREPVTQQIKVGTQPMPDNSVEGADGLNWPALAQCESGGRPTAVDASGNYGGLYQFDTGTWRALGGSGRPQDAPAAEQTYRAKKLYVQRGATPWPHCGRRLYR</sequence>
<feature type="compositionally biased region" description="Low complexity" evidence="4">
    <location>
        <begin position="226"/>
        <end position="239"/>
    </location>
</feature>
<evidence type="ECO:0000313" key="7">
    <source>
        <dbReference type="Proteomes" id="UP001431429"/>
    </source>
</evidence>
<dbReference type="InterPro" id="IPR007137">
    <property type="entry name" value="DUF348"/>
</dbReference>
<dbReference type="InterPro" id="IPR051933">
    <property type="entry name" value="Resuscitation_pf_RpfB"/>
</dbReference>
<feature type="region of interest" description="Disordered" evidence="4">
    <location>
        <begin position="328"/>
        <end position="365"/>
    </location>
</feature>
<dbReference type="Pfam" id="PF06737">
    <property type="entry name" value="Transglycosylas"/>
    <property type="match status" value="1"/>
</dbReference>
<feature type="compositionally biased region" description="Basic and acidic residues" evidence="4">
    <location>
        <begin position="438"/>
        <end position="452"/>
    </location>
</feature>
<dbReference type="Pfam" id="PF03990">
    <property type="entry name" value="DUF348"/>
    <property type="match status" value="3"/>
</dbReference>
<feature type="region of interest" description="Disordered" evidence="4">
    <location>
        <begin position="397"/>
        <end position="465"/>
    </location>
</feature>
<dbReference type="Gene3D" id="2.20.230.10">
    <property type="entry name" value="Resuscitation-promoting factor rpfb"/>
    <property type="match status" value="1"/>
</dbReference>
<feature type="compositionally biased region" description="Low complexity" evidence="4">
    <location>
        <begin position="262"/>
        <end position="284"/>
    </location>
</feature>
<feature type="region of interest" description="Disordered" evidence="4">
    <location>
        <begin position="131"/>
        <end position="163"/>
    </location>
</feature>
<feature type="domain" description="G5" evidence="5">
    <location>
        <begin position="658"/>
        <end position="738"/>
    </location>
</feature>
<reference evidence="6" key="1">
    <citation type="submission" date="2022-06" db="EMBL/GenBank/DDBJ databases">
        <title>Genome public.</title>
        <authorList>
            <person name="Sun Q."/>
        </authorList>
    </citation>
    <scope>NUCLEOTIDE SEQUENCE</scope>
    <source>
        <strain evidence="6">CWNU-1</strain>
    </source>
</reference>
<dbReference type="InterPro" id="IPR010618">
    <property type="entry name" value="RPF"/>
</dbReference>
<dbReference type="Pfam" id="PF07501">
    <property type="entry name" value="G5"/>
    <property type="match status" value="1"/>
</dbReference>
<dbReference type="InterPro" id="IPR011098">
    <property type="entry name" value="G5_dom"/>
</dbReference>
<organism evidence="6 7">
    <name type="scientific">Streptomyces albipurpureus</name>
    <dbReference type="NCBI Taxonomy" id="2897419"/>
    <lineage>
        <taxon>Bacteria</taxon>
        <taxon>Bacillati</taxon>
        <taxon>Actinomycetota</taxon>
        <taxon>Actinomycetes</taxon>
        <taxon>Kitasatosporales</taxon>
        <taxon>Streptomycetaceae</taxon>
        <taxon>Streptomyces</taxon>
    </lineage>
</organism>
<feature type="region of interest" description="Disordered" evidence="4">
    <location>
        <begin position="1"/>
        <end position="94"/>
    </location>
</feature>
<dbReference type="EMBL" id="JAMQAW010000017">
    <property type="protein sequence ID" value="MCM2389981.1"/>
    <property type="molecule type" value="Genomic_DNA"/>
</dbReference>
<evidence type="ECO:0000259" key="5">
    <source>
        <dbReference type="PROSITE" id="PS51109"/>
    </source>
</evidence>
<comment type="similarity">
    <text evidence="1">Belongs to the transglycosylase family. Rpf subfamily.</text>
</comment>
<keyword evidence="2" id="KW-0732">Signal</keyword>
<proteinExistence type="inferred from homology"/>
<dbReference type="SUPFAM" id="SSF53955">
    <property type="entry name" value="Lysozyme-like"/>
    <property type="match status" value="1"/>
</dbReference>
<evidence type="ECO:0000256" key="1">
    <source>
        <dbReference type="ARBA" id="ARBA00010830"/>
    </source>
</evidence>
<feature type="compositionally biased region" description="Gly residues" evidence="4">
    <location>
        <begin position="242"/>
        <end position="257"/>
    </location>
</feature>
<dbReference type="SMART" id="SM01208">
    <property type="entry name" value="G5"/>
    <property type="match status" value="1"/>
</dbReference>
<dbReference type="PANTHER" id="PTHR39160">
    <property type="entry name" value="CELL WALL-BINDING PROTEIN YOCH"/>
    <property type="match status" value="1"/>
</dbReference>
<dbReference type="PROSITE" id="PS51109">
    <property type="entry name" value="G5"/>
    <property type="match status" value="1"/>
</dbReference>
<name>A0ABT0URX0_9ACTN</name>
<feature type="compositionally biased region" description="Low complexity" evidence="4">
    <location>
        <begin position="20"/>
        <end position="29"/>
    </location>
</feature>
<evidence type="ECO:0000256" key="4">
    <source>
        <dbReference type="SAM" id="MobiDB-lite"/>
    </source>
</evidence>
<gene>
    <name evidence="6" type="ORF">NBG84_17065</name>
</gene>
<accession>A0ABT0URX0</accession>
<comment type="caution">
    <text evidence="6">The sequence shown here is derived from an EMBL/GenBank/DDBJ whole genome shotgun (WGS) entry which is preliminary data.</text>
</comment>
<keyword evidence="7" id="KW-1185">Reference proteome</keyword>
<evidence type="ECO:0000256" key="3">
    <source>
        <dbReference type="ARBA" id="ARBA00022801"/>
    </source>
</evidence>
<dbReference type="CDD" id="cd13925">
    <property type="entry name" value="RPF"/>
    <property type="match status" value="1"/>
</dbReference>
<evidence type="ECO:0000313" key="6">
    <source>
        <dbReference type="EMBL" id="MCM2389981.1"/>
    </source>
</evidence>